<feature type="domain" description="EamA" evidence="6">
    <location>
        <begin position="7"/>
        <end position="131"/>
    </location>
</feature>
<evidence type="ECO:0000313" key="8">
    <source>
        <dbReference type="Proteomes" id="UP000317496"/>
    </source>
</evidence>
<keyword evidence="3 5" id="KW-1133">Transmembrane helix</keyword>
<keyword evidence="4 5" id="KW-0472">Membrane</keyword>
<dbReference type="GO" id="GO:0016020">
    <property type="term" value="C:membrane"/>
    <property type="evidence" value="ECO:0007669"/>
    <property type="project" value="UniProtKB-SubCell"/>
</dbReference>
<feature type="transmembrane region" description="Helical" evidence="5">
    <location>
        <begin position="115"/>
        <end position="132"/>
    </location>
</feature>
<accession>A0A516GZ22</accession>
<dbReference type="OrthoDB" id="7158585at2"/>
<evidence type="ECO:0000256" key="1">
    <source>
        <dbReference type="ARBA" id="ARBA00004141"/>
    </source>
</evidence>
<feature type="transmembrane region" description="Helical" evidence="5">
    <location>
        <begin position="237"/>
        <end position="257"/>
    </location>
</feature>
<feature type="transmembrane region" description="Helical" evidence="5">
    <location>
        <begin position="263"/>
        <end position="283"/>
    </location>
</feature>
<evidence type="ECO:0000256" key="2">
    <source>
        <dbReference type="ARBA" id="ARBA00022692"/>
    </source>
</evidence>
<dbReference type="Proteomes" id="UP000317496">
    <property type="component" value="Chromosome"/>
</dbReference>
<name>A0A516GZ22_9PROT</name>
<dbReference type="InterPro" id="IPR037185">
    <property type="entry name" value="EmrE-like"/>
</dbReference>
<dbReference type="PANTHER" id="PTHR32322">
    <property type="entry name" value="INNER MEMBRANE TRANSPORTER"/>
    <property type="match status" value="1"/>
</dbReference>
<feature type="transmembrane region" description="Helical" evidence="5">
    <location>
        <begin position="168"/>
        <end position="190"/>
    </location>
</feature>
<feature type="transmembrane region" description="Helical" evidence="5">
    <location>
        <begin position="7"/>
        <end position="27"/>
    </location>
</feature>
<dbReference type="AlphaFoldDB" id="A0A516GZ22"/>
<feature type="transmembrane region" description="Helical" evidence="5">
    <location>
        <begin position="138"/>
        <end position="156"/>
    </location>
</feature>
<feature type="transmembrane region" description="Helical" evidence="5">
    <location>
        <begin position="88"/>
        <end position="108"/>
    </location>
</feature>
<dbReference type="Pfam" id="PF00892">
    <property type="entry name" value="EamA"/>
    <property type="match status" value="2"/>
</dbReference>
<evidence type="ECO:0000256" key="5">
    <source>
        <dbReference type="SAM" id="Phobius"/>
    </source>
</evidence>
<dbReference type="SUPFAM" id="SSF103481">
    <property type="entry name" value="Multidrug resistance efflux transporter EmrE"/>
    <property type="match status" value="2"/>
</dbReference>
<dbReference type="EMBL" id="CP041636">
    <property type="protein sequence ID" value="QDO96757.1"/>
    <property type="molecule type" value="Genomic_DNA"/>
</dbReference>
<comment type="subcellular location">
    <subcellularLocation>
        <location evidence="1">Membrane</location>
        <topology evidence="1">Multi-pass membrane protein</topology>
    </subcellularLocation>
</comment>
<feature type="transmembrane region" description="Helical" evidence="5">
    <location>
        <begin position="58"/>
        <end position="82"/>
    </location>
</feature>
<dbReference type="InterPro" id="IPR050638">
    <property type="entry name" value="AA-Vitamin_Transporters"/>
</dbReference>
<feature type="transmembrane region" description="Helical" evidence="5">
    <location>
        <begin position="33"/>
        <end position="51"/>
    </location>
</feature>
<dbReference type="KEGG" id="fer:FNB15_05450"/>
<keyword evidence="2 5" id="KW-0812">Transmembrane</keyword>
<dbReference type="RefSeq" id="WP_144067738.1">
    <property type="nucleotide sequence ID" value="NZ_CP041636.1"/>
</dbReference>
<sequence>MPVPHVALAVLIAAIWGFNFVVIRLGLDAFPPLLFNGLRFVVASLPFLLFFRSPGVPWRWVIGVGLVLGVMKFSLLFLAMAWGMPAGLASVVMQAQALFSVVFAALLLGERPGQMQWVGLAIAAFGLIVIATDMEGNVGLIAFLTLIAAAACWGLANIMTRRAAAPKPLAFMIWVSAVPPLPMFGLSWIFEGPDAMAAAFAGLELRGLLAVLYIGLLSTTACFAGWSLLLRQHTASLVAPFTLLVPVFGLLSAWAVLDEMPSTIKLGGAALILFGLLVNAGLLKRLLRQPARV</sequence>
<protein>
    <submittedName>
        <fullName evidence="7">EamA family transporter</fullName>
    </submittedName>
</protein>
<evidence type="ECO:0000256" key="3">
    <source>
        <dbReference type="ARBA" id="ARBA00022989"/>
    </source>
</evidence>
<dbReference type="PANTHER" id="PTHR32322:SF9">
    <property type="entry name" value="AMINO-ACID METABOLITE EFFLUX PUMP-RELATED"/>
    <property type="match status" value="1"/>
</dbReference>
<proteinExistence type="predicted"/>
<feature type="domain" description="EamA" evidence="6">
    <location>
        <begin position="141"/>
        <end position="278"/>
    </location>
</feature>
<organism evidence="7 8">
    <name type="scientific">Ferrovibrio terrae</name>
    <dbReference type="NCBI Taxonomy" id="2594003"/>
    <lineage>
        <taxon>Bacteria</taxon>
        <taxon>Pseudomonadati</taxon>
        <taxon>Pseudomonadota</taxon>
        <taxon>Alphaproteobacteria</taxon>
        <taxon>Rhodospirillales</taxon>
        <taxon>Rhodospirillaceae</taxon>
        <taxon>Ferrovibrio</taxon>
    </lineage>
</organism>
<dbReference type="InterPro" id="IPR000620">
    <property type="entry name" value="EamA_dom"/>
</dbReference>
<evidence type="ECO:0000259" key="6">
    <source>
        <dbReference type="Pfam" id="PF00892"/>
    </source>
</evidence>
<feature type="transmembrane region" description="Helical" evidence="5">
    <location>
        <begin position="210"/>
        <end position="230"/>
    </location>
</feature>
<keyword evidence="8" id="KW-1185">Reference proteome</keyword>
<evidence type="ECO:0000313" key="7">
    <source>
        <dbReference type="EMBL" id="QDO96757.1"/>
    </source>
</evidence>
<gene>
    <name evidence="7" type="ORF">FNB15_05450</name>
</gene>
<reference evidence="7 8" key="1">
    <citation type="submission" date="2019-07" db="EMBL/GenBank/DDBJ databases">
        <title>Genome sequencing for Ferrovibrio sp. K5.</title>
        <authorList>
            <person name="Park S.-J."/>
        </authorList>
    </citation>
    <scope>NUCLEOTIDE SEQUENCE [LARGE SCALE GENOMIC DNA]</scope>
    <source>
        <strain evidence="7 8">K5</strain>
    </source>
</reference>
<evidence type="ECO:0000256" key="4">
    <source>
        <dbReference type="ARBA" id="ARBA00023136"/>
    </source>
</evidence>